<dbReference type="EMBL" id="MEVL01000009">
    <property type="protein sequence ID" value="OGC62465.1"/>
    <property type="molecule type" value="Genomic_DNA"/>
</dbReference>
<dbReference type="Gene3D" id="1.20.1440.60">
    <property type="entry name" value="23S rRNA-intervening sequence"/>
    <property type="match status" value="1"/>
</dbReference>
<reference evidence="1 2" key="1">
    <citation type="journal article" date="2016" name="Nat. Commun.">
        <title>Thousands of microbial genomes shed light on interconnected biogeochemical processes in an aquifer system.</title>
        <authorList>
            <person name="Anantharaman K."/>
            <person name="Brown C.T."/>
            <person name="Hug L.A."/>
            <person name="Sharon I."/>
            <person name="Castelle C.J."/>
            <person name="Probst A.J."/>
            <person name="Thomas B.C."/>
            <person name="Singh A."/>
            <person name="Wilkins M.J."/>
            <person name="Karaoz U."/>
            <person name="Brodie E.L."/>
            <person name="Williams K.H."/>
            <person name="Hubbard S.S."/>
            <person name="Banfield J.F."/>
        </authorList>
    </citation>
    <scope>NUCLEOTIDE SEQUENCE [LARGE SCALE GENOMIC DNA]</scope>
</reference>
<sequence length="124" mass="14509">MVELRGYNFERLDIYQRSLNLVEEVYRLTKDWPKEYLYDLTSQFRRAILSIPLNVAEGSGRTGREAARFAGIARGSAQECIPILEVSKRLELIDDRIYQRLYDELTELSKMLSALQKRNLSSKF</sequence>
<dbReference type="Proteomes" id="UP000176967">
    <property type="component" value="Unassembled WGS sequence"/>
</dbReference>
<evidence type="ECO:0008006" key="3">
    <source>
        <dbReference type="Google" id="ProtNLM"/>
    </source>
</evidence>
<protein>
    <recommendedName>
        <fullName evidence="3">Four helix bundle protein</fullName>
    </recommendedName>
</protein>
<dbReference type="SUPFAM" id="SSF158446">
    <property type="entry name" value="IVS-encoded protein-like"/>
    <property type="match status" value="1"/>
</dbReference>
<name>A0A1F4VZF5_UNCKA</name>
<dbReference type="PANTHER" id="PTHR38471:SF2">
    <property type="entry name" value="FOUR HELIX BUNDLE PROTEIN"/>
    <property type="match status" value="1"/>
</dbReference>
<accession>A0A1F4VZF5</accession>
<dbReference type="NCBIfam" id="TIGR02436">
    <property type="entry name" value="four helix bundle protein"/>
    <property type="match status" value="1"/>
</dbReference>
<dbReference type="Pfam" id="PF05635">
    <property type="entry name" value="23S_rRNA_IVP"/>
    <property type="match status" value="1"/>
</dbReference>
<proteinExistence type="predicted"/>
<comment type="caution">
    <text evidence="1">The sequence shown here is derived from an EMBL/GenBank/DDBJ whole genome shotgun (WGS) entry which is preliminary data.</text>
</comment>
<dbReference type="PANTHER" id="PTHR38471">
    <property type="entry name" value="FOUR HELIX BUNDLE PROTEIN"/>
    <property type="match status" value="1"/>
</dbReference>
<dbReference type="InterPro" id="IPR012657">
    <property type="entry name" value="23S_rRNA-intervening_sequence"/>
</dbReference>
<dbReference type="CDD" id="cd16377">
    <property type="entry name" value="23S_rRNA_IVP_like"/>
    <property type="match status" value="1"/>
</dbReference>
<gene>
    <name evidence="1" type="ORF">A2890_00550</name>
</gene>
<organism evidence="1 2">
    <name type="scientific">candidate division WWE3 bacterium RIFCSPLOWO2_01_FULL_53_14</name>
    <dbReference type="NCBI Taxonomy" id="1802628"/>
    <lineage>
        <taxon>Bacteria</taxon>
        <taxon>Katanobacteria</taxon>
    </lineage>
</organism>
<dbReference type="InterPro" id="IPR036583">
    <property type="entry name" value="23S_rRNA_IVS_sf"/>
</dbReference>
<evidence type="ECO:0000313" key="2">
    <source>
        <dbReference type="Proteomes" id="UP000176967"/>
    </source>
</evidence>
<dbReference type="STRING" id="1802628.A2890_00550"/>
<dbReference type="AlphaFoldDB" id="A0A1F4VZF5"/>
<evidence type="ECO:0000313" key="1">
    <source>
        <dbReference type="EMBL" id="OGC62465.1"/>
    </source>
</evidence>